<organism evidence="1 2">
    <name type="scientific">Datura stramonium</name>
    <name type="common">Jimsonweed</name>
    <name type="synonym">Common thornapple</name>
    <dbReference type="NCBI Taxonomy" id="4076"/>
    <lineage>
        <taxon>Eukaryota</taxon>
        <taxon>Viridiplantae</taxon>
        <taxon>Streptophyta</taxon>
        <taxon>Embryophyta</taxon>
        <taxon>Tracheophyta</taxon>
        <taxon>Spermatophyta</taxon>
        <taxon>Magnoliopsida</taxon>
        <taxon>eudicotyledons</taxon>
        <taxon>Gunneridae</taxon>
        <taxon>Pentapetalae</taxon>
        <taxon>asterids</taxon>
        <taxon>lamiids</taxon>
        <taxon>Solanales</taxon>
        <taxon>Solanaceae</taxon>
        <taxon>Solanoideae</taxon>
        <taxon>Datureae</taxon>
        <taxon>Datura</taxon>
    </lineage>
</organism>
<dbReference type="Proteomes" id="UP000823775">
    <property type="component" value="Unassembled WGS sequence"/>
</dbReference>
<sequence length="100" mass="11763">MVDWMRNQVKEKIGQALHETYETLVLKRESQPKRKRVQNVGGKRRDPVPLCKMPVTTCKMQVWCRLKLVNLEETWKSKVELRTTGEMRVANCETLVKHSP</sequence>
<protein>
    <submittedName>
        <fullName evidence="1">Uncharacterized protein</fullName>
    </submittedName>
</protein>
<keyword evidence="2" id="KW-1185">Reference proteome</keyword>
<accession>A0ABS8VFY1</accession>
<reference evidence="1 2" key="1">
    <citation type="journal article" date="2021" name="BMC Genomics">
        <title>Datura genome reveals duplications of psychoactive alkaloid biosynthetic genes and high mutation rate following tissue culture.</title>
        <authorList>
            <person name="Rajewski A."/>
            <person name="Carter-House D."/>
            <person name="Stajich J."/>
            <person name="Litt A."/>
        </authorList>
    </citation>
    <scope>NUCLEOTIDE SEQUENCE [LARGE SCALE GENOMIC DNA]</scope>
    <source>
        <strain evidence="1">AR-01</strain>
    </source>
</reference>
<evidence type="ECO:0000313" key="1">
    <source>
        <dbReference type="EMBL" id="MCD9645764.1"/>
    </source>
</evidence>
<dbReference type="EMBL" id="JACEIK010004536">
    <property type="protein sequence ID" value="MCD9645764.1"/>
    <property type="molecule type" value="Genomic_DNA"/>
</dbReference>
<name>A0ABS8VFY1_DATST</name>
<evidence type="ECO:0000313" key="2">
    <source>
        <dbReference type="Proteomes" id="UP000823775"/>
    </source>
</evidence>
<comment type="caution">
    <text evidence="1">The sequence shown here is derived from an EMBL/GenBank/DDBJ whole genome shotgun (WGS) entry which is preliminary data.</text>
</comment>
<gene>
    <name evidence="1" type="ORF">HAX54_034949</name>
</gene>
<proteinExistence type="predicted"/>